<dbReference type="GO" id="GO:0034457">
    <property type="term" value="C:Mpp10 complex"/>
    <property type="evidence" value="ECO:0007669"/>
    <property type="project" value="UniProtKB-UniRule"/>
</dbReference>
<gene>
    <name evidence="9" type="ORF">E1301_Tti005432</name>
</gene>
<evidence type="ECO:0000256" key="7">
    <source>
        <dbReference type="PIRNR" id="PIRNR017300"/>
    </source>
</evidence>
<feature type="compositionally biased region" description="Basic and acidic residues" evidence="8">
    <location>
        <begin position="162"/>
        <end position="171"/>
    </location>
</feature>
<feature type="compositionally biased region" description="Basic residues" evidence="8">
    <location>
        <begin position="240"/>
        <end position="253"/>
    </location>
</feature>
<evidence type="ECO:0000256" key="5">
    <source>
        <dbReference type="ARBA" id="ARBA00023274"/>
    </source>
</evidence>
<feature type="region of interest" description="Disordered" evidence="8">
    <location>
        <begin position="553"/>
        <end position="613"/>
    </location>
</feature>
<keyword evidence="4 7" id="KW-0539">Nucleus</keyword>
<feature type="compositionally biased region" description="Polar residues" evidence="8">
    <location>
        <begin position="173"/>
        <end position="186"/>
    </location>
</feature>
<protein>
    <recommendedName>
        <fullName evidence="7">U3 small nucleolar ribonucleoprotein protein MPP10</fullName>
    </recommendedName>
</protein>
<comment type="similarity">
    <text evidence="6 7">Belongs to the MPP10 family.</text>
</comment>
<evidence type="ECO:0000256" key="8">
    <source>
        <dbReference type="SAM" id="MobiDB-lite"/>
    </source>
</evidence>
<feature type="region of interest" description="Disordered" evidence="8">
    <location>
        <begin position="229"/>
        <end position="363"/>
    </location>
</feature>
<keyword evidence="2 7" id="KW-0690">Ribosome biogenesis</keyword>
<dbReference type="GO" id="GO:0006364">
    <property type="term" value="P:rRNA processing"/>
    <property type="evidence" value="ECO:0007669"/>
    <property type="project" value="UniProtKB-KW"/>
</dbReference>
<accession>A0A5A9PN90</accession>
<organism evidence="9 10">
    <name type="scientific">Triplophysa tibetana</name>
    <dbReference type="NCBI Taxonomy" id="1572043"/>
    <lineage>
        <taxon>Eukaryota</taxon>
        <taxon>Metazoa</taxon>
        <taxon>Chordata</taxon>
        <taxon>Craniata</taxon>
        <taxon>Vertebrata</taxon>
        <taxon>Euteleostomi</taxon>
        <taxon>Actinopterygii</taxon>
        <taxon>Neopterygii</taxon>
        <taxon>Teleostei</taxon>
        <taxon>Ostariophysi</taxon>
        <taxon>Cypriniformes</taxon>
        <taxon>Nemacheilidae</taxon>
        <taxon>Triplophysa</taxon>
    </lineage>
</organism>
<feature type="compositionally biased region" description="Basic and acidic residues" evidence="8">
    <location>
        <begin position="553"/>
        <end position="573"/>
    </location>
</feature>
<dbReference type="PIRSF" id="PIRSF017300">
    <property type="entry name" value="snoRNP_Mpp10"/>
    <property type="match status" value="1"/>
</dbReference>
<feature type="compositionally biased region" description="Basic and acidic residues" evidence="8">
    <location>
        <begin position="352"/>
        <end position="363"/>
    </location>
</feature>
<evidence type="ECO:0000313" key="10">
    <source>
        <dbReference type="Proteomes" id="UP000324632"/>
    </source>
</evidence>
<dbReference type="EMBL" id="SOYY01000003">
    <property type="protein sequence ID" value="KAA0723313.1"/>
    <property type="molecule type" value="Genomic_DNA"/>
</dbReference>
<comment type="subcellular location">
    <subcellularLocation>
        <location evidence="1 7">Nucleus</location>
        <location evidence="1 7">Nucleolus</location>
    </subcellularLocation>
</comment>
<evidence type="ECO:0000256" key="1">
    <source>
        <dbReference type="ARBA" id="ARBA00004604"/>
    </source>
</evidence>
<evidence type="ECO:0000256" key="4">
    <source>
        <dbReference type="ARBA" id="ARBA00023242"/>
    </source>
</evidence>
<evidence type="ECO:0000256" key="6">
    <source>
        <dbReference type="ARBA" id="ARBA00029455"/>
    </source>
</evidence>
<name>A0A5A9PN90_9TELE</name>
<keyword evidence="3 7" id="KW-0698">rRNA processing</keyword>
<dbReference type="Pfam" id="PF04006">
    <property type="entry name" value="Mpp10"/>
    <property type="match status" value="1"/>
</dbReference>
<reference evidence="9 10" key="1">
    <citation type="journal article" date="2019" name="Mol. Ecol. Resour.">
        <title>Chromosome-level genome assembly of Triplophysa tibetana, a fish adapted to the harsh high-altitude environment of the Tibetan Plateau.</title>
        <authorList>
            <person name="Yang X."/>
            <person name="Liu H."/>
            <person name="Ma Z."/>
            <person name="Zou Y."/>
            <person name="Zou M."/>
            <person name="Mao Y."/>
            <person name="Li X."/>
            <person name="Wang H."/>
            <person name="Chen T."/>
            <person name="Wang W."/>
            <person name="Yang R."/>
        </authorList>
    </citation>
    <scope>NUCLEOTIDE SEQUENCE [LARGE SCALE GENOMIC DNA]</scope>
    <source>
        <strain evidence="9">TTIB1903HZAU</strain>
        <tissue evidence="9">Muscle</tissue>
    </source>
</reference>
<feature type="region of interest" description="Disordered" evidence="8">
    <location>
        <begin position="109"/>
        <end position="186"/>
    </location>
</feature>
<sequence>MASGDDRNTLGSCLQLINSNTAHPELFLSAQDALATDLTSLTKTLYDLHKAHEPAGCKGSPLKQLVVENFDEEQIWQELELQNTALLAHFEEAVQQTVKDDTLTFLEDSEEEDDNDLDDGDNQDLEGESAEENEDDDEEEEFQTKPSEDPDLSEEDSDVDFDVDKFEEKTKQQRQSTTKVAKSNRTVSEVDDRFFKLSEMEFFLDDMDKREGKTTEEEIDYFRDLPSDEDEELDFDKPVASKKLKKMKSSRNMKYKDFFDPVDGELDQIDPDEENEPESYDALEGADEDNIDDPEEEVEEDMNEEDFDVEDDEMDDKGRNYLRKVTFDLPDESEGEDVQDILGGKANNTPKPESKSSFEKRQEKMAEKIEKLEKVALSEKPWQLMGEVTSQTRPENSMLEEDVTFDQSSRMAPGVTEENTLQLEDIIKQRIKDQVWDDVVRKEKPKEEVFEFKKRLTLDQEKSKLSLAEVYEQEYLKQTQDKKEDEENPAHVEIQKFMDTLFLKLDALSHFYFTPKPHIPEVKVVSNMPSITMEEVAPVSASDATLLAPEEIKEKNKAGDLLGDTEKTTTDKKRERRKKKLAKRMKVQEREKRQKLKQIKGGENKKKSKAEVEQTIKKLTKGGKAKVLTNDGMDKALRSSQAFFSQLQDQVKSQIKGSKDKTGKKKKQKAVSVSKLKL</sequence>
<dbReference type="GO" id="GO:0032040">
    <property type="term" value="C:small-subunit processome"/>
    <property type="evidence" value="ECO:0007669"/>
    <property type="project" value="TreeGrafter"/>
</dbReference>
<dbReference type="PANTHER" id="PTHR17039">
    <property type="entry name" value="U3 SMALL NUCLEOLAR RIBONUCLEOPROTEIN PROTEIN MPP10"/>
    <property type="match status" value="1"/>
</dbReference>
<comment type="function">
    <text evidence="7">Component of the 60-80S U3 small nucleolar ribonucleoprotein (U3 snoRNP). Required for the early cleavages during pre-18S ribosomal RNA processing.</text>
</comment>
<feature type="compositionally biased region" description="Acidic residues" evidence="8">
    <location>
        <begin position="329"/>
        <end position="339"/>
    </location>
</feature>
<dbReference type="AlphaFoldDB" id="A0A5A9PN90"/>
<feature type="compositionally biased region" description="Basic and acidic residues" evidence="8">
    <location>
        <begin position="600"/>
        <end position="613"/>
    </location>
</feature>
<dbReference type="Proteomes" id="UP000324632">
    <property type="component" value="Chromosome 3"/>
</dbReference>
<dbReference type="InterPro" id="IPR012173">
    <property type="entry name" value="Mpp10"/>
</dbReference>
<evidence type="ECO:0000256" key="3">
    <source>
        <dbReference type="ARBA" id="ARBA00022552"/>
    </source>
</evidence>
<dbReference type="PANTHER" id="PTHR17039:SF0">
    <property type="entry name" value="U3 SMALL NUCLEOLAR RIBONUCLEOPROTEIN PROTEIN MPP10"/>
    <property type="match status" value="1"/>
</dbReference>
<feature type="compositionally biased region" description="Basic residues" evidence="8">
    <location>
        <begin position="574"/>
        <end position="585"/>
    </location>
</feature>
<dbReference type="GO" id="GO:0005732">
    <property type="term" value="C:sno(s)RNA-containing ribonucleoprotein complex"/>
    <property type="evidence" value="ECO:0007669"/>
    <property type="project" value="UniProtKB-UniRule"/>
</dbReference>
<feature type="compositionally biased region" description="Acidic residues" evidence="8">
    <location>
        <begin position="109"/>
        <end position="141"/>
    </location>
</feature>
<comment type="caution">
    <text evidence="9">The sequence shown here is derived from an EMBL/GenBank/DDBJ whole genome shotgun (WGS) entry which is preliminary data.</text>
</comment>
<feature type="compositionally biased region" description="Acidic residues" evidence="8">
    <location>
        <begin position="260"/>
        <end position="315"/>
    </location>
</feature>
<feature type="compositionally biased region" description="Acidic residues" evidence="8">
    <location>
        <begin position="149"/>
        <end position="161"/>
    </location>
</feature>
<proteinExistence type="inferred from homology"/>
<evidence type="ECO:0000313" key="9">
    <source>
        <dbReference type="EMBL" id="KAA0723313.1"/>
    </source>
</evidence>
<keyword evidence="5 7" id="KW-0687">Ribonucleoprotein</keyword>
<feature type="region of interest" description="Disordered" evidence="8">
    <location>
        <begin position="654"/>
        <end position="678"/>
    </location>
</feature>
<keyword evidence="10" id="KW-1185">Reference proteome</keyword>
<evidence type="ECO:0000256" key="2">
    <source>
        <dbReference type="ARBA" id="ARBA00022517"/>
    </source>
</evidence>